<keyword evidence="3" id="KW-0645">Protease</keyword>
<dbReference type="PANTHER" id="PTHR48104:SF30">
    <property type="entry name" value="METACASPASE-1"/>
    <property type="match status" value="1"/>
</dbReference>
<dbReference type="GO" id="GO:0006508">
    <property type="term" value="P:proteolysis"/>
    <property type="evidence" value="ECO:0007669"/>
    <property type="project" value="InterPro"/>
</dbReference>
<keyword evidence="3" id="KW-0378">Hydrolase</keyword>
<sequence length="802" mass="90519">MNFINCKHDQIGDTTRDIVQTPIRTLHALLIGIDTYKNFSQLSGAVNDAKSIKNFLVNDLAVPESHITTLMDKKATRSSIIGALEQLSKDNTINRFDPILIFYSGHGCEINSPLVDYEEKTQCWVPWDAGRSYANGTHILESVIPDYIISALLKELAISKGNNITVILDCCHSASSTRGLWGMPSPAGSFLYTRSSAANTQPNISTKEMLPSHCRARLIDTQLFLLDLTHEADEVFMRRVKGRRQWRIITAIVRYHICIRTRARTKLERKKTPEVMVFSRSHILLAACGYSERAYECTECNSGYFTTALLRVFRSNEMHMLKYKRCFEEFPRIHIYPTSFQGPVCEGDATMANRPFFTTPASISPRRRPSFAILEYDGGYQLMLGDAQGVSRDSQYDVYEDHTTHACLKPSCPPSADVDDRMLVLRTTYPSKRSKHLFDDYPLHFWRILATGVNGDLPKRLRAKLHKLGPLDAKSLKIFISEPLKSVLNPDDIVDNDQGMVLVDSADPKDTSIVVLGANMDGDAKQVTIRLSGSERFLHKCDLDAESVRDILTSMARWWWHRSREPQIPNKARISAKITVHELGGNDLEQDDSVTVESYASSQALYYLRIKSHCPSDLYPYLFYCSTSSQSIRPLYLSVYGSHHIDPPLERYGTITCGYDNDDMVPGALSFNRTPDDGYLVLFLTTAPGDFDLLPQSSPFIHCKTRQNTYSTNQYGDGLKFRKFCPSALPRGSRRALDGRAVKSIESRELKASKSGRQKTKTIRGLEQSERELLPPGALGDRYYNYGDGAAWGVVRLKVKCR</sequence>
<dbReference type="PANTHER" id="PTHR48104">
    <property type="entry name" value="METACASPASE-4"/>
    <property type="match status" value="1"/>
</dbReference>
<feature type="domain" description="Peptidase C14 caspase" evidence="4">
    <location>
        <begin position="27"/>
        <end position="319"/>
    </location>
</feature>
<dbReference type="GO" id="GO:0006915">
    <property type="term" value="P:apoptotic process"/>
    <property type="evidence" value="ECO:0007669"/>
    <property type="project" value="UniProtKB-KW"/>
</dbReference>
<name>A0A0B7FB25_THACB</name>
<protein>
    <recommendedName>
        <fullName evidence="4">Peptidase C14 caspase domain-containing protein</fullName>
    </recommendedName>
</protein>
<dbReference type="Pfam" id="PF00656">
    <property type="entry name" value="Peptidase_C14"/>
    <property type="match status" value="1"/>
</dbReference>
<keyword evidence="2" id="KW-0053">Apoptosis</keyword>
<accession>A0A0B7FB25</accession>
<dbReference type="InterPro" id="IPR050452">
    <property type="entry name" value="Metacaspase"/>
</dbReference>
<keyword evidence="3" id="KW-0788">Thiol protease</keyword>
<dbReference type="SUPFAM" id="SSF52129">
    <property type="entry name" value="Caspase-like"/>
    <property type="match status" value="1"/>
</dbReference>
<dbReference type="Proteomes" id="UP000059188">
    <property type="component" value="Unassembled WGS sequence"/>
</dbReference>
<dbReference type="AlphaFoldDB" id="A0A0B7FB25"/>
<dbReference type="GO" id="GO:0004197">
    <property type="term" value="F:cysteine-type endopeptidase activity"/>
    <property type="evidence" value="ECO:0007669"/>
    <property type="project" value="InterPro"/>
</dbReference>
<evidence type="ECO:0000313" key="6">
    <source>
        <dbReference type="Proteomes" id="UP000059188"/>
    </source>
</evidence>
<gene>
    <name evidence="5" type="primary">gltB</name>
    <name evidence="5" type="ORF">RSOLAG1IB_07284</name>
</gene>
<organism evidence="5 6">
    <name type="scientific">Thanatephorus cucumeris (strain AG1-IB / isolate 7/3/14)</name>
    <name type="common">Lettuce bottom rot fungus</name>
    <name type="synonym">Rhizoctonia solani</name>
    <dbReference type="NCBI Taxonomy" id="1108050"/>
    <lineage>
        <taxon>Eukaryota</taxon>
        <taxon>Fungi</taxon>
        <taxon>Dikarya</taxon>
        <taxon>Basidiomycota</taxon>
        <taxon>Agaricomycotina</taxon>
        <taxon>Agaricomycetes</taxon>
        <taxon>Cantharellales</taxon>
        <taxon>Ceratobasidiaceae</taxon>
        <taxon>Rhizoctonia</taxon>
        <taxon>Rhizoctonia solani AG-1</taxon>
    </lineage>
</organism>
<evidence type="ECO:0000256" key="3">
    <source>
        <dbReference type="ARBA" id="ARBA00022807"/>
    </source>
</evidence>
<evidence type="ECO:0000313" key="5">
    <source>
        <dbReference type="EMBL" id="CEL54750.1"/>
    </source>
</evidence>
<keyword evidence="6" id="KW-1185">Reference proteome</keyword>
<evidence type="ECO:0000256" key="1">
    <source>
        <dbReference type="ARBA" id="ARBA00009005"/>
    </source>
</evidence>
<dbReference type="Gene3D" id="3.40.50.1460">
    <property type="match status" value="1"/>
</dbReference>
<evidence type="ECO:0000256" key="2">
    <source>
        <dbReference type="ARBA" id="ARBA00022703"/>
    </source>
</evidence>
<dbReference type="InterPro" id="IPR029030">
    <property type="entry name" value="Caspase-like_dom_sf"/>
</dbReference>
<evidence type="ECO:0000259" key="4">
    <source>
        <dbReference type="Pfam" id="PF00656"/>
    </source>
</evidence>
<dbReference type="EMBL" id="LN679117">
    <property type="protein sequence ID" value="CEL54750.1"/>
    <property type="molecule type" value="Genomic_DNA"/>
</dbReference>
<dbReference type="GO" id="GO:0005737">
    <property type="term" value="C:cytoplasm"/>
    <property type="evidence" value="ECO:0007669"/>
    <property type="project" value="TreeGrafter"/>
</dbReference>
<comment type="similarity">
    <text evidence="1">Belongs to the peptidase C14B family.</text>
</comment>
<dbReference type="OrthoDB" id="10255174at2759"/>
<reference evidence="5 6" key="1">
    <citation type="submission" date="2014-11" db="EMBL/GenBank/DDBJ databases">
        <authorList>
            <person name="Wibberg Daniel"/>
        </authorList>
    </citation>
    <scope>NUCLEOTIDE SEQUENCE [LARGE SCALE GENOMIC DNA]</scope>
    <source>
        <strain evidence="5">Rhizoctonia solani AG1-IB 7/3/14</strain>
    </source>
</reference>
<proteinExistence type="inferred from homology"/>
<dbReference type="InterPro" id="IPR011600">
    <property type="entry name" value="Pept_C14_caspase"/>
</dbReference>